<dbReference type="Proteomes" id="UP000006671">
    <property type="component" value="Unassembled WGS sequence"/>
</dbReference>
<name>D2V8H6_NAEGR</name>
<accession>D2V8H6</accession>
<dbReference type="GeneID" id="8848830"/>
<dbReference type="InterPro" id="IPR029071">
    <property type="entry name" value="Ubiquitin-like_domsf"/>
</dbReference>
<evidence type="ECO:0000256" key="2">
    <source>
        <dbReference type="SAM" id="Coils"/>
    </source>
</evidence>
<dbReference type="SUPFAM" id="SSF54236">
    <property type="entry name" value="Ubiquitin-like"/>
    <property type="match status" value="1"/>
</dbReference>
<dbReference type="Gene3D" id="1.20.58.120">
    <property type="entry name" value="BAG domain"/>
    <property type="match status" value="1"/>
</dbReference>
<dbReference type="KEGG" id="ngr:NAEGRDRAFT_65159"/>
<feature type="region of interest" description="Disordered" evidence="3">
    <location>
        <begin position="84"/>
        <end position="109"/>
    </location>
</feature>
<dbReference type="GO" id="GO:0005829">
    <property type="term" value="C:cytosol"/>
    <property type="evidence" value="ECO:0007669"/>
    <property type="project" value="TreeGrafter"/>
</dbReference>
<dbReference type="Pfam" id="PF02179">
    <property type="entry name" value="BAG"/>
    <property type="match status" value="1"/>
</dbReference>
<sequence length="201" mass="23003">MMGNSEVTLTFKTITKKQFQLQLMSNDTVHTVRTRVAEHLQYQLETVKLVYQGKELTDDTSVISDLNINPSLAIVVVGKKLPATNNPTSNATNVSENVQQPTQQSNKQPTLTKQQVALSKIEQIQQKAETLEKEAQALKDKKEELGEKKYDYERKKVDEYLTRCLLELDNVDVDGEEELRMKRKNAIRFIQCVQNFIESSL</sequence>
<dbReference type="GO" id="GO:0051087">
    <property type="term" value="F:protein-folding chaperone binding"/>
    <property type="evidence" value="ECO:0007669"/>
    <property type="project" value="InterPro"/>
</dbReference>
<dbReference type="VEuPathDB" id="AmoebaDB:NAEGRDRAFT_65159"/>
<dbReference type="PANTHER" id="PTHR12329:SF16">
    <property type="entry name" value="BAG FAMILY MOLECULAR CHAPERONE REGULATOR 1"/>
    <property type="match status" value="1"/>
</dbReference>
<dbReference type="GO" id="GO:0005634">
    <property type="term" value="C:nucleus"/>
    <property type="evidence" value="ECO:0007669"/>
    <property type="project" value="TreeGrafter"/>
</dbReference>
<dbReference type="OrthoDB" id="333905at2759"/>
<evidence type="ECO:0000313" key="6">
    <source>
        <dbReference type="EMBL" id="EFC46685.1"/>
    </source>
</evidence>
<dbReference type="InParanoid" id="D2V8H6"/>
<dbReference type="GO" id="GO:0050821">
    <property type="term" value="P:protein stabilization"/>
    <property type="evidence" value="ECO:0007669"/>
    <property type="project" value="TreeGrafter"/>
</dbReference>
<keyword evidence="1" id="KW-0143">Chaperone</keyword>
<dbReference type="InterPro" id="IPR039773">
    <property type="entry name" value="BAG_chaperone_regulator"/>
</dbReference>
<dbReference type="AlphaFoldDB" id="D2V8H6"/>
<dbReference type="GO" id="GO:0000774">
    <property type="term" value="F:adenyl-nucleotide exchange factor activity"/>
    <property type="evidence" value="ECO:0007669"/>
    <property type="project" value="TreeGrafter"/>
</dbReference>
<dbReference type="PROSITE" id="PS50053">
    <property type="entry name" value="UBIQUITIN_2"/>
    <property type="match status" value="1"/>
</dbReference>
<feature type="compositionally biased region" description="Low complexity" evidence="3">
    <location>
        <begin position="84"/>
        <end position="93"/>
    </location>
</feature>
<evidence type="ECO:0000259" key="5">
    <source>
        <dbReference type="PROSITE" id="PS51035"/>
    </source>
</evidence>
<keyword evidence="7" id="KW-1185">Reference proteome</keyword>
<dbReference type="STRING" id="5762.D2V8H6"/>
<dbReference type="PANTHER" id="PTHR12329">
    <property type="entry name" value="BCL2-ASSOCIATED ATHANOGENE"/>
    <property type="match status" value="1"/>
</dbReference>
<gene>
    <name evidence="6" type="ORF">NAEGRDRAFT_65159</name>
</gene>
<protein>
    <submittedName>
        <fullName evidence="6">Predicted protein</fullName>
    </submittedName>
</protein>
<dbReference type="GO" id="GO:0016020">
    <property type="term" value="C:membrane"/>
    <property type="evidence" value="ECO:0007669"/>
    <property type="project" value="TreeGrafter"/>
</dbReference>
<dbReference type="InterPro" id="IPR003103">
    <property type="entry name" value="BAG_domain"/>
</dbReference>
<dbReference type="Gene3D" id="3.10.20.90">
    <property type="entry name" value="Phosphatidylinositol 3-kinase Catalytic Subunit, Chain A, domain 1"/>
    <property type="match status" value="1"/>
</dbReference>
<evidence type="ECO:0000256" key="1">
    <source>
        <dbReference type="ARBA" id="ARBA00023186"/>
    </source>
</evidence>
<feature type="coiled-coil region" evidence="2">
    <location>
        <begin position="114"/>
        <end position="155"/>
    </location>
</feature>
<dbReference type="SUPFAM" id="SSF63491">
    <property type="entry name" value="BAG domain"/>
    <property type="match status" value="1"/>
</dbReference>
<feature type="domain" description="Ubiquitin-like" evidence="4">
    <location>
        <begin position="7"/>
        <end position="83"/>
    </location>
</feature>
<organism evidence="7">
    <name type="scientific">Naegleria gruberi</name>
    <name type="common">Amoeba</name>
    <dbReference type="NCBI Taxonomy" id="5762"/>
    <lineage>
        <taxon>Eukaryota</taxon>
        <taxon>Discoba</taxon>
        <taxon>Heterolobosea</taxon>
        <taxon>Tetramitia</taxon>
        <taxon>Eutetramitia</taxon>
        <taxon>Vahlkampfiidae</taxon>
        <taxon>Naegleria</taxon>
    </lineage>
</organism>
<dbReference type="SMART" id="SM00213">
    <property type="entry name" value="UBQ"/>
    <property type="match status" value="1"/>
</dbReference>
<feature type="domain" description="BAG" evidence="5">
    <location>
        <begin position="120"/>
        <end position="201"/>
    </location>
</feature>
<feature type="compositionally biased region" description="Polar residues" evidence="3">
    <location>
        <begin position="94"/>
        <end position="109"/>
    </location>
</feature>
<evidence type="ECO:0000313" key="7">
    <source>
        <dbReference type="Proteomes" id="UP000006671"/>
    </source>
</evidence>
<reference evidence="6 7" key="1">
    <citation type="journal article" date="2010" name="Cell">
        <title>The genome of Naegleria gruberi illuminates early eukaryotic versatility.</title>
        <authorList>
            <person name="Fritz-Laylin L.K."/>
            <person name="Prochnik S.E."/>
            <person name="Ginger M.L."/>
            <person name="Dacks J.B."/>
            <person name="Carpenter M.L."/>
            <person name="Field M.C."/>
            <person name="Kuo A."/>
            <person name="Paredez A."/>
            <person name="Chapman J."/>
            <person name="Pham J."/>
            <person name="Shu S."/>
            <person name="Neupane R."/>
            <person name="Cipriano M."/>
            <person name="Mancuso J."/>
            <person name="Tu H."/>
            <person name="Salamov A."/>
            <person name="Lindquist E."/>
            <person name="Shapiro H."/>
            <person name="Lucas S."/>
            <person name="Grigoriev I.V."/>
            <person name="Cande W.Z."/>
            <person name="Fulton C."/>
            <person name="Rokhsar D.S."/>
            <person name="Dawson S.C."/>
        </authorList>
    </citation>
    <scope>NUCLEOTIDE SEQUENCE [LARGE SCALE GENOMIC DNA]</scope>
    <source>
        <strain evidence="6 7">NEG-M</strain>
    </source>
</reference>
<keyword evidence="2" id="KW-0175">Coiled coil</keyword>
<dbReference type="Pfam" id="PF00240">
    <property type="entry name" value="ubiquitin"/>
    <property type="match status" value="1"/>
</dbReference>
<dbReference type="EMBL" id="GG738857">
    <property type="protein sequence ID" value="EFC46685.1"/>
    <property type="molecule type" value="Genomic_DNA"/>
</dbReference>
<dbReference type="PROSITE" id="PS51035">
    <property type="entry name" value="BAG"/>
    <property type="match status" value="1"/>
</dbReference>
<dbReference type="RefSeq" id="XP_002679429.1">
    <property type="nucleotide sequence ID" value="XM_002679383.1"/>
</dbReference>
<proteinExistence type="predicted"/>
<dbReference type="InterPro" id="IPR036533">
    <property type="entry name" value="BAG_dom_sf"/>
</dbReference>
<dbReference type="OMA" id="TTIVFIQ"/>
<evidence type="ECO:0000259" key="4">
    <source>
        <dbReference type="PROSITE" id="PS50053"/>
    </source>
</evidence>
<dbReference type="InterPro" id="IPR000626">
    <property type="entry name" value="Ubiquitin-like_dom"/>
</dbReference>
<evidence type="ECO:0000256" key="3">
    <source>
        <dbReference type="SAM" id="MobiDB-lite"/>
    </source>
</evidence>